<dbReference type="Proteomes" id="UP000294071">
    <property type="component" value="Unassembled WGS sequence"/>
</dbReference>
<dbReference type="EMBL" id="SDWT01000001">
    <property type="protein sequence ID" value="RYB94489.1"/>
    <property type="molecule type" value="Genomic_DNA"/>
</dbReference>
<evidence type="ECO:0000313" key="3">
    <source>
        <dbReference type="EMBL" id="RYB94489.1"/>
    </source>
</evidence>
<dbReference type="RefSeq" id="WP_129399840.1">
    <property type="nucleotide sequence ID" value="NZ_SDWT01000001.1"/>
</dbReference>
<feature type="transmembrane region" description="Helical" evidence="2">
    <location>
        <begin position="12"/>
        <end position="31"/>
    </location>
</feature>
<feature type="transmembrane region" description="Helical" evidence="2">
    <location>
        <begin position="101"/>
        <end position="131"/>
    </location>
</feature>
<keyword evidence="2" id="KW-0812">Transmembrane</keyword>
<feature type="transmembrane region" description="Helical" evidence="2">
    <location>
        <begin position="242"/>
        <end position="275"/>
    </location>
</feature>
<reference evidence="3 4" key="1">
    <citation type="submission" date="2019-01" db="EMBL/GenBank/DDBJ databases">
        <title>Novel species of Nocardioides.</title>
        <authorList>
            <person name="Liu Q."/>
            <person name="Xin Y.-H."/>
        </authorList>
    </citation>
    <scope>NUCLEOTIDE SEQUENCE [LARGE SCALE GENOMIC DNA]</scope>
    <source>
        <strain evidence="3 4">CGMCC 4.6882</strain>
    </source>
</reference>
<protein>
    <recommendedName>
        <fullName evidence="5">DUF4064 domain-containing protein</fullName>
    </recommendedName>
</protein>
<evidence type="ECO:0000256" key="1">
    <source>
        <dbReference type="SAM" id="MobiDB-lite"/>
    </source>
</evidence>
<feature type="compositionally biased region" description="Low complexity" evidence="1">
    <location>
        <begin position="158"/>
        <end position="170"/>
    </location>
</feature>
<feature type="region of interest" description="Disordered" evidence="1">
    <location>
        <begin position="143"/>
        <end position="234"/>
    </location>
</feature>
<gene>
    <name evidence="3" type="ORF">EUA93_09115</name>
</gene>
<feature type="compositionally biased region" description="Pro residues" evidence="1">
    <location>
        <begin position="214"/>
        <end position="234"/>
    </location>
</feature>
<keyword evidence="2" id="KW-0472">Membrane</keyword>
<comment type="caution">
    <text evidence="3">The sequence shown here is derived from an EMBL/GenBank/DDBJ whole genome shotgun (WGS) entry which is preliminary data.</text>
</comment>
<proteinExistence type="predicted"/>
<feature type="compositionally biased region" description="Low complexity" evidence="1">
    <location>
        <begin position="202"/>
        <end position="213"/>
    </location>
</feature>
<name>A0A4Q2S2D9_9ACTN</name>
<evidence type="ECO:0008006" key="5">
    <source>
        <dbReference type="Google" id="ProtNLM"/>
    </source>
</evidence>
<sequence>MSTPTEQRPPQVTLASTIVMVASVLVLIGVWERVSTLGSLETQESIRDFLGEQPFDQLGLDVPGVTQVLRITALVAAVAACATGILGWYVRKPDRSSRLGLTIAAVPVFVAGFPVGGLAGSFVAAGAAMLWMMPAREWFATGRWTPPAPAAKTDAGRRTTPGAGAGPTDPRSGHPHTPPPAARPFGEPEQPQNPYGQPWAPPAQQAQQWQHGQLPPPLPPGYPPPPGWQSQPVAPPRPQALVTAFVITVVTAGGLLAIGLMFLGIAASSVDVLMTELERQQPDLMDDLSAGEVRRALLGFGVGFLVWSAVALVLAGFTMAGREWARRGLVVAAACSAVACGAAAFTAPVVLLPAAAAIATVVCLRRVEVRQWFSLGVR</sequence>
<keyword evidence="2" id="KW-1133">Transmembrane helix</keyword>
<dbReference type="AlphaFoldDB" id="A0A4Q2S2D9"/>
<evidence type="ECO:0000313" key="4">
    <source>
        <dbReference type="Proteomes" id="UP000294071"/>
    </source>
</evidence>
<keyword evidence="4" id="KW-1185">Reference proteome</keyword>
<feature type="transmembrane region" description="Helical" evidence="2">
    <location>
        <begin position="331"/>
        <end position="364"/>
    </location>
</feature>
<feature type="transmembrane region" description="Helical" evidence="2">
    <location>
        <begin position="68"/>
        <end position="89"/>
    </location>
</feature>
<feature type="transmembrane region" description="Helical" evidence="2">
    <location>
        <begin position="296"/>
        <end position="319"/>
    </location>
</feature>
<accession>A0A4Q2S2D9</accession>
<dbReference type="OrthoDB" id="3818504at2"/>
<organism evidence="3 4">
    <name type="scientific">Nocardioides oleivorans</name>
    <dbReference type="NCBI Taxonomy" id="273676"/>
    <lineage>
        <taxon>Bacteria</taxon>
        <taxon>Bacillati</taxon>
        <taxon>Actinomycetota</taxon>
        <taxon>Actinomycetes</taxon>
        <taxon>Propionibacteriales</taxon>
        <taxon>Nocardioidaceae</taxon>
        <taxon>Nocardioides</taxon>
    </lineage>
</organism>
<evidence type="ECO:0000256" key="2">
    <source>
        <dbReference type="SAM" id="Phobius"/>
    </source>
</evidence>